<evidence type="ECO:0000313" key="2">
    <source>
        <dbReference type="EMBL" id="MED6182596.1"/>
    </source>
</evidence>
<keyword evidence="2" id="KW-0645">Protease</keyword>
<gene>
    <name evidence="2" type="primary">PREP2_3</name>
    <name evidence="2" type="ORF">PIB30_029954</name>
</gene>
<organism evidence="2 3">
    <name type="scientific">Stylosanthes scabra</name>
    <dbReference type="NCBI Taxonomy" id="79078"/>
    <lineage>
        <taxon>Eukaryota</taxon>
        <taxon>Viridiplantae</taxon>
        <taxon>Streptophyta</taxon>
        <taxon>Embryophyta</taxon>
        <taxon>Tracheophyta</taxon>
        <taxon>Spermatophyta</taxon>
        <taxon>Magnoliopsida</taxon>
        <taxon>eudicotyledons</taxon>
        <taxon>Gunneridae</taxon>
        <taxon>Pentapetalae</taxon>
        <taxon>rosids</taxon>
        <taxon>fabids</taxon>
        <taxon>Fabales</taxon>
        <taxon>Fabaceae</taxon>
        <taxon>Papilionoideae</taxon>
        <taxon>50 kb inversion clade</taxon>
        <taxon>dalbergioids sensu lato</taxon>
        <taxon>Dalbergieae</taxon>
        <taxon>Pterocarpus clade</taxon>
        <taxon>Stylosanthes</taxon>
    </lineage>
</organism>
<proteinExistence type="predicted"/>
<comment type="caution">
    <text evidence="2">The sequence shown here is derived from an EMBL/GenBank/DDBJ whole genome shotgun (WGS) entry which is preliminary data.</text>
</comment>
<accession>A0ABU6W9H7</accession>
<dbReference type="GO" id="GO:0006508">
    <property type="term" value="P:proteolysis"/>
    <property type="evidence" value="ECO:0007669"/>
    <property type="project" value="UniProtKB-KW"/>
</dbReference>
<dbReference type="EMBL" id="JASCZI010181366">
    <property type="protein sequence ID" value="MED6182596.1"/>
    <property type="molecule type" value="Genomic_DNA"/>
</dbReference>
<dbReference type="GO" id="GO:0008233">
    <property type="term" value="F:peptidase activity"/>
    <property type="evidence" value="ECO:0007669"/>
    <property type="project" value="UniProtKB-KW"/>
</dbReference>
<sequence>MLRYLQGITEEERKIRREEILSTSLKDFKEFADAMEAVKDKWVMVAVASPEDVDAANKERLNFFQVI</sequence>
<keyword evidence="2" id="KW-0378">Hydrolase</keyword>
<protein>
    <submittedName>
        <fullName evidence="2">Presequence protease 2, chloroplastic/mitochondrial</fullName>
    </submittedName>
</protein>
<keyword evidence="3" id="KW-1185">Reference proteome</keyword>
<feature type="domain" description="Presequence protease mitochondrial-type C-terminal" evidence="1">
    <location>
        <begin position="1"/>
        <end position="49"/>
    </location>
</feature>
<name>A0ABU6W9H7_9FABA</name>
<evidence type="ECO:0000259" key="1">
    <source>
        <dbReference type="Pfam" id="PF22516"/>
    </source>
</evidence>
<reference evidence="2 3" key="1">
    <citation type="journal article" date="2023" name="Plants (Basel)">
        <title>Bridging the Gap: Combining Genomics and Transcriptomics Approaches to Understand Stylosanthes scabra, an Orphan Legume from the Brazilian Caatinga.</title>
        <authorList>
            <person name="Ferreira-Neto J.R.C."/>
            <person name="da Silva M.D."/>
            <person name="Binneck E."/>
            <person name="de Melo N.F."/>
            <person name="da Silva R.H."/>
            <person name="de Melo A.L.T.M."/>
            <person name="Pandolfi V."/>
            <person name="Bustamante F.O."/>
            <person name="Brasileiro-Vidal A.C."/>
            <person name="Benko-Iseppon A.M."/>
        </authorList>
    </citation>
    <scope>NUCLEOTIDE SEQUENCE [LARGE SCALE GENOMIC DNA]</scope>
    <source>
        <tissue evidence="2">Leaves</tissue>
    </source>
</reference>
<dbReference type="Pfam" id="PF22516">
    <property type="entry name" value="PreP_C"/>
    <property type="match status" value="1"/>
</dbReference>
<evidence type="ECO:0000313" key="3">
    <source>
        <dbReference type="Proteomes" id="UP001341840"/>
    </source>
</evidence>
<dbReference type="InterPro" id="IPR055130">
    <property type="entry name" value="PreP_C"/>
</dbReference>
<dbReference type="Proteomes" id="UP001341840">
    <property type="component" value="Unassembled WGS sequence"/>
</dbReference>
<dbReference type="Gene3D" id="3.30.830.10">
    <property type="entry name" value="Metalloenzyme, LuxS/M16 peptidase-like"/>
    <property type="match status" value="1"/>
</dbReference>